<dbReference type="AlphaFoldDB" id="F9EQA0"/>
<dbReference type="Proteomes" id="UP000005392">
    <property type="component" value="Unassembled WGS sequence"/>
</dbReference>
<evidence type="ECO:0000313" key="2">
    <source>
        <dbReference type="Proteomes" id="UP000005392"/>
    </source>
</evidence>
<comment type="caution">
    <text evidence="1">The sequence shown here is derived from an EMBL/GenBank/DDBJ whole genome shotgun (WGS) entry which is preliminary data.</text>
</comment>
<protein>
    <submittedName>
        <fullName evidence="1">Uncharacterized protein</fullName>
    </submittedName>
</protein>
<evidence type="ECO:0000313" key="1">
    <source>
        <dbReference type="EMBL" id="EGQ78865.1"/>
    </source>
</evidence>
<dbReference type="HOGENOM" id="CLU_2163684_0_0_0"/>
<keyword evidence="2" id="KW-1185">Reference proteome</keyword>
<proteinExistence type="predicted"/>
<dbReference type="EMBL" id="AFQD01000383">
    <property type="protein sequence ID" value="EGQ78865.1"/>
    <property type="molecule type" value="Genomic_DNA"/>
</dbReference>
<organism evidence="1 2">
    <name type="scientific">Fusobacterium animalis ATCC 51191</name>
    <dbReference type="NCBI Taxonomy" id="997347"/>
    <lineage>
        <taxon>Bacteria</taxon>
        <taxon>Fusobacteriati</taxon>
        <taxon>Fusobacteriota</taxon>
        <taxon>Fusobacteriia</taxon>
        <taxon>Fusobacteriales</taxon>
        <taxon>Fusobacteriaceae</taxon>
        <taxon>Fusobacterium</taxon>
    </lineage>
</organism>
<accession>F9EQA0</accession>
<reference evidence="1 2" key="1">
    <citation type="submission" date="2011-05" db="EMBL/GenBank/DDBJ databases">
        <authorList>
            <person name="Muzny D."/>
            <person name="Qin X."/>
            <person name="Deng J."/>
            <person name="Jiang H."/>
            <person name="Liu Y."/>
            <person name="Qu J."/>
            <person name="Song X.-Z."/>
            <person name="Zhang L."/>
            <person name="Thornton R."/>
            <person name="Coyle M."/>
            <person name="Francisco L."/>
            <person name="Jackson L."/>
            <person name="Javaid M."/>
            <person name="Korchina V."/>
            <person name="Kovar C."/>
            <person name="Mata R."/>
            <person name="Mathew T."/>
            <person name="Ngo R."/>
            <person name="Nguyen L."/>
            <person name="Nguyen N."/>
            <person name="Okwuonu G."/>
            <person name="Ongeri F."/>
            <person name="Pham C."/>
            <person name="Simmons D."/>
            <person name="Wilczek-Boney K."/>
            <person name="Hale W."/>
            <person name="Jakkamsetti A."/>
            <person name="Pham P."/>
            <person name="Ruth R."/>
            <person name="San Lucas F."/>
            <person name="Warren J."/>
            <person name="Zhang J."/>
            <person name="Zhao Z."/>
            <person name="Zhou C."/>
            <person name="Zhu D."/>
            <person name="Lee S."/>
            <person name="Bess C."/>
            <person name="Blankenburg K."/>
            <person name="Forbes L."/>
            <person name="Fu Q."/>
            <person name="Gubbala S."/>
            <person name="Hirani K."/>
            <person name="Jayaseelan J.C."/>
            <person name="Lara F."/>
            <person name="Munidasa M."/>
            <person name="Palculict T."/>
            <person name="Patil S."/>
            <person name="Pu L.-L."/>
            <person name="Saada N."/>
            <person name="Tang L."/>
            <person name="Weissenberger G."/>
            <person name="Zhu Y."/>
            <person name="Hemphill L."/>
            <person name="Shang Y."/>
            <person name="Youmans B."/>
            <person name="Ayvaz T."/>
            <person name="Ross M."/>
            <person name="Santibanez J."/>
            <person name="Aqrawi P."/>
            <person name="Gross S."/>
            <person name="Joshi V."/>
            <person name="Fowler G."/>
            <person name="Nazareth L."/>
            <person name="Reid J."/>
            <person name="Worley K."/>
            <person name="Petrosino J."/>
            <person name="Highlander S."/>
            <person name="Gibbs R."/>
        </authorList>
    </citation>
    <scope>NUCLEOTIDE SEQUENCE [LARGE SCALE GENOMIC DNA]</scope>
    <source>
        <strain evidence="1 2">ATCC 51191</strain>
    </source>
</reference>
<feature type="non-terminal residue" evidence="1">
    <location>
        <position position="111"/>
    </location>
</feature>
<gene>
    <name evidence="1" type="ORF">HMPREF9094_2105</name>
</gene>
<name>F9EQA0_9FUSO</name>
<sequence length="111" mass="12746">MSNSIDLSNILKEYLKKDLEYFYIRGAITPKIIEAFINSRGNYEKITLLAEDGTKFFLNSSLLNKAKLSGIEFKVLNKINLLFVTINPHSPLGVDFDKEEFKTRLQKEISV</sequence>